<evidence type="ECO:0000313" key="6">
    <source>
        <dbReference type="Proteomes" id="UP000046393"/>
    </source>
</evidence>
<dbReference type="GO" id="GO:0016020">
    <property type="term" value="C:membrane"/>
    <property type="evidence" value="ECO:0007669"/>
    <property type="project" value="UniProtKB-SubCell"/>
</dbReference>
<accession>A0A0N5AEY6</accession>
<evidence type="ECO:0000256" key="2">
    <source>
        <dbReference type="ARBA" id="ARBA00022692"/>
    </source>
</evidence>
<feature type="transmembrane region" description="Helical" evidence="5">
    <location>
        <begin position="6"/>
        <end position="30"/>
    </location>
</feature>
<comment type="subcellular location">
    <subcellularLocation>
        <location evidence="1">Membrane</location>
        <topology evidence="1">Multi-pass membrane protein</topology>
    </subcellularLocation>
</comment>
<evidence type="ECO:0000256" key="5">
    <source>
        <dbReference type="SAM" id="Phobius"/>
    </source>
</evidence>
<dbReference type="STRING" id="451379.A0A0N5AEY6"/>
<proteinExistence type="predicted"/>
<dbReference type="Proteomes" id="UP000046393">
    <property type="component" value="Unplaced"/>
</dbReference>
<keyword evidence="2 5" id="KW-0812">Transmembrane</keyword>
<keyword evidence="3 5" id="KW-1133">Transmembrane helix</keyword>
<dbReference type="WBParaSite" id="SMUV_0000281401-mRNA-1">
    <property type="protein sequence ID" value="SMUV_0000281401-mRNA-1"/>
    <property type="gene ID" value="SMUV_0000281401"/>
</dbReference>
<dbReference type="Pfam" id="PF00335">
    <property type="entry name" value="Tetraspanin"/>
    <property type="match status" value="1"/>
</dbReference>
<name>A0A0N5AEY6_9BILA</name>
<evidence type="ECO:0000313" key="7">
    <source>
        <dbReference type="WBParaSite" id="SMUV_0000281401-mRNA-1"/>
    </source>
</evidence>
<keyword evidence="4 5" id="KW-0472">Membrane</keyword>
<feature type="transmembrane region" description="Helical" evidence="5">
    <location>
        <begin position="66"/>
        <end position="94"/>
    </location>
</feature>
<organism evidence="6 7">
    <name type="scientific">Syphacia muris</name>
    <dbReference type="NCBI Taxonomy" id="451379"/>
    <lineage>
        <taxon>Eukaryota</taxon>
        <taxon>Metazoa</taxon>
        <taxon>Ecdysozoa</taxon>
        <taxon>Nematoda</taxon>
        <taxon>Chromadorea</taxon>
        <taxon>Rhabditida</taxon>
        <taxon>Spirurina</taxon>
        <taxon>Oxyuridomorpha</taxon>
        <taxon>Oxyuroidea</taxon>
        <taxon>Oxyuridae</taxon>
        <taxon>Syphacia</taxon>
    </lineage>
</organism>
<keyword evidence="6" id="KW-1185">Reference proteome</keyword>
<feature type="transmembrane region" description="Helical" evidence="5">
    <location>
        <begin position="42"/>
        <end position="60"/>
    </location>
</feature>
<reference evidence="7" key="1">
    <citation type="submission" date="2017-02" db="UniProtKB">
        <authorList>
            <consortium name="WormBaseParasite"/>
        </authorList>
    </citation>
    <scope>IDENTIFICATION</scope>
</reference>
<evidence type="ECO:0000256" key="1">
    <source>
        <dbReference type="ARBA" id="ARBA00004141"/>
    </source>
</evidence>
<evidence type="ECO:0000256" key="3">
    <source>
        <dbReference type="ARBA" id="ARBA00022989"/>
    </source>
</evidence>
<evidence type="ECO:0000256" key="4">
    <source>
        <dbReference type="ARBA" id="ARBA00023136"/>
    </source>
</evidence>
<sequence>MSFNLKVTSILVFISSIGTSLNCSNLTAIVGNNSFCYGSGSFIFLGFFGILSAAVGYWFLISNDALFLIGYFTSSIVVACLSLAGCSIALYLRIQIIPTLKFRMQDSLLYSYGTPLYPQATAAWNQLQEENLCCGVMNGDAEALYANSTWFKLHTIYPLQRVPSSCCLKCSAMIEKFCTTNDLVNDSFTQQRCSSIKKTCEESQMKYINYVACQRRRFSASLTEDDNFLYYKVTLLITIP</sequence>
<dbReference type="InterPro" id="IPR018499">
    <property type="entry name" value="Tetraspanin/Peripherin"/>
</dbReference>
<protein>
    <submittedName>
        <fullName evidence="7">Tetraspanin</fullName>
    </submittedName>
</protein>
<dbReference type="AlphaFoldDB" id="A0A0N5AEY6"/>